<name>A0A6V7TUX2_MELEN</name>
<evidence type="ECO:0000313" key="2">
    <source>
        <dbReference type="EMBL" id="CAD2133587.1"/>
    </source>
</evidence>
<dbReference type="AlphaFoldDB" id="A0A6V7TUX2"/>
<gene>
    <name evidence="2" type="ORF">MENT_LOCUS4092</name>
</gene>
<proteinExistence type="predicted"/>
<dbReference type="EMBL" id="CAJEWN010000013">
    <property type="protein sequence ID" value="CAD2133587.1"/>
    <property type="molecule type" value="Genomic_DNA"/>
</dbReference>
<feature type="coiled-coil region" evidence="1">
    <location>
        <begin position="30"/>
        <end position="61"/>
    </location>
</feature>
<dbReference type="Proteomes" id="UP000580250">
    <property type="component" value="Unassembled WGS sequence"/>
</dbReference>
<organism evidence="2 3">
    <name type="scientific">Meloidogyne enterolobii</name>
    <name type="common">Root-knot nematode worm</name>
    <name type="synonym">Meloidogyne mayaguensis</name>
    <dbReference type="NCBI Taxonomy" id="390850"/>
    <lineage>
        <taxon>Eukaryota</taxon>
        <taxon>Metazoa</taxon>
        <taxon>Ecdysozoa</taxon>
        <taxon>Nematoda</taxon>
        <taxon>Chromadorea</taxon>
        <taxon>Rhabditida</taxon>
        <taxon>Tylenchina</taxon>
        <taxon>Tylenchomorpha</taxon>
        <taxon>Tylenchoidea</taxon>
        <taxon>Meloidogynidae</taxon>
        <taxon>Meloidogyninae</taxon>
        <taxon>Meloidogyne</taxon>
    </lineage>
</organism>
<keyword evidence="1" id="KW-0175">Coiled coil</keyword>
<sequence>MGSIFSSDKKRRAALVSEQDKAILTAKMSRDRLKQVCKRCEANIERDKERAKNTLERREEKSSITSVKKKALYRNNSKYSFRIFGQNYPNDKFFRDGSIKY</sequence>
<reference evidence="2 3" key="1">
    <citation type="submission" date="2020-08" db="EMBL/GenBank/DDBJ databases">
        <authorList>
            <person name="Koutsovoulos G."/>
            <person name="Danchin GJ E."/>
        </authorList>
    </citation>
    <scope>NUCLEOTIDE SEQUENCE [LARGE SCALE GENOMIC DNA]</scope>
</reference>
<accession>A0A6V7TUX2</accession>
<evidence type="ECO:0000256" key="1">
    <source>
        <dbReference type="SAM" id="Coils"/>
    </source>
</evidence>
<protein>
    <submittedName>
        <fullName evidence="2">Uncharacterized protein</fullName>
    </submittedName>
</protein>
<comment type="caution">
    <text evidence="2">The sequence shown here is derived from an EMBL/GenBank/DDBJ whole genome shotgun (WGS) entry which is preliminary data.</text>
</comment>
<evidence type="ECO:0000313" key="3">
    <source>
        <dbReference type="Proteomes" id="UP000580250"/>
    </source>
</evidence>
<dbReference type="OrthoDB" id="441172at2759"/>